<organism evidence="1 2">
    <name type="scientific">Paenibacillus borealis</name>
    <dbReference type="NCBI Taxonomy" id="160799"/>
    <lineage>
        <taxon>Bacteria</taxon>
        <taxon>Bacillati</taxon>
        <taxon>Bacillota</taxon>
        <taxon>Bacilli</taxon>
        <taxon>Bacillales</taxon>
        <taxon>Paenibacillaceae</taxon>
        <taxon>Paenibacillus</taxon>
    </lineage>
</organism>
<evidence type="ECO:0000313" key="2">
    <source>
        <dbReference type="Proteomes" id="UP000029518"/>
    </source>
</evidence>
<dbReference type="KEGG" id="pbd:PBOR_15055"/>
<name>A0A089MNI7_PAEBO</name>
<dbReference type="EMBL" id="CP009285">
    <property type="protein sequence ID" value="AIQ58099.1"/>
    <property type="molecule type" value="Genomic_DNA"/>
</dbReference>
<protein>
    <submittedName>
        <fullName evidence="1">Uncharacterized protein</fullName>
    </submittedName>
</protein>
<dbReference type="HOGENOM" id="CLU_2494935_0_0_9"/>
<sequence>MYITLLLGLVLLVLLIFPSPTPELAVRKSLLIRDPAAAFTGNVTEGRIKNDPRYGDLYYAEDTERSYIYVKKSWLGWYAASSGTGP</sequence>
<dbReference type="AlphaFoldDB" id="A0A089MNI7"/>
<gene>
    <name evidence="1" type="ORF">PBOR_15055</name>
</gene>
<accession>A0A089MNI7</accession>
<keyword evidence="2" id="KW-1185">Reference proteome</keyword>
<reference evidence="1" key="1">
    <citation type="submission" date="2014-08" db="EMBL/GenBank/DDBJ databases">
        <title>Comparative genomics of the Paenibacillus odorifer group.</title>
        <authorList>
            <person name="den Bakker H.C."/>
            <person name="Tsai Y.-C.Y.-C."/>
            <person name="Martin N."/>
            <person name="Korlach J."/>
            <person name="Wiedmann M."/>
        </authorList>
    </citation>
    <scope>NUCLEOTIDE SEQUENCE [LARGE SCALE GENOMIC DNA]</scope>
    <source>
        <strain evidence="1">DSM 13188</strain>
    </source>
</reference>
<dbReference type="Proteomes" id="UP000029518">
    <property type="component" value="Chromosome"/>
</dbReference>
<evidence type="ECO:0000313" key="1">
    <source>
        <dbReference type="EMBL" id="AIQ58099.1"/>
    </source>
</evidence>
<proteinExistence type="predicted"/>